<dbReference type="InterPro" id="IPR011442">
    <property type="entry name" value="TAF6_C"/>
</dbReference>
<evidence type="ECO:0000256" key="3">
    <source>
        <dbReference type="ARBA" id="ARBA00023015"/>
    </source>
</evidence>
<keyword evidence="8" id="KW-1185">Reference proteome</keyword>
<dbReference type="InterPro" id="IPR046344">
    <property type="entry name" value="TAF6_C_sf"/>
</dbReference>
<feature type="domain" description="TAF6 C-terminal HEAT repeat" evidence="6">
    <location>
        <begin position="164"/>
        <end position="238"/>
    </location>
</feature>
<dbReference type="Pfam" id="PF07571">
    <property type="entry name" value="TAF6_C"/>
    <property type="match status" value="1"/>
</dbReference>
<dbReference type="PANTHER" id="PTHR10221:SF9">
    <property type="entry name" value="TRANSCRIPTION INITIATION FACTOR TFIID SUBUNIT 6"/>
    <property type="match status" value="1"/>
</dbReference>
<keyword evidence="4" id="KW-0804">Transcription</keyword>
<dbReference type="InterPro" id="IPR037796">
    <property type="entry name" value="TAF6"/>
</dbReference>
<comment type="similarity">
    <text evidence="2">Belongs to the TAF6 family.</text>
</comment>
<dbReference type="InterPro" id="IPR009072">
    <property type="entry name" value="Histone-fold"/>
</dbReference>
<comment type="caution">
    <text evidence="7">The sequence shown here is derived from an EMBL/GenBank/DDBJ whole genome shotgun (WGS) entry which is preliminary data.</text>
</comment>
<dbReference type="Gene3D" id="1.10.20.10">
    <property type="entry name" value="Histone, subunit A"/>
    <property type="match status" value="1"/>
</dbReference>
<protein>
    <submittedName>
        <fullName evidence="7">Histone H4-like TAF Taf6, SAGA complex subunit</fullName>
    </submittedName>
</protein>
<keyword evidence="5" id="KW-0539">Nucleus</keyword>
<evidence type="ECO:0000256" key="1">
    <source>
        <dbReference type="ARBA" id="ARBA00004123"/>
    </source>
</evidence>
<proteinExistence type="inferred from homology"/>
<name>A0ABV2ARN8_9EUKA</name>
<evidence type="ECO:0000256" key="4">
    <source>
        <dbReference type="ARBA" id="ARBA00023163"/>
    </source>
</evidence>
<dbReference type="SUPFAM" id="SSF47113">
    <property type="entry name" value="Histone-fold"/>
    <property type="match status" value="1"/>
</dbReference>
<dbReference type="PANTHER" id="PTHR10221">
    <property type="entry name" value="TRANSCRIPTION INITIATION FACTOR TFIID SUBUNIT 6"/>
    <property type="match status" value="1"/>
</dbReference>
<gene>
    <name evidence="7" type="primary">taf6</name>
    <name evidence="7" type="ORF">MHBO_003635</name>
</gene>
<comment type="subcellular location">
    <subcellularLocation>
        <location evidence="1">Nucleus</location>
    </subcellularLocation>
</comment>
<evidence type="ECO:0000259" key="6">
    <source>
        <dbReference type="Pfam" id="PF07571"/>
    </source>
</evidence>
<reference evidence="7 8" key="1">
    <citation type="journal article" date="2024" name="BMC Biol.">
        <title>Comparative genomics of Ascetosporea gives new insight into the evolutionary basis for animal parasitism in Rhizaria.</title>
        <authorList>
            <person name="Hiltunen Thoren M."/>
            <person name="Onut-Brannstrom I."/>
            <person name="Alfjorden A."/>
            <person name="Peckova H."/>
            <person name="Swords F."/>
            <person name="Hooper C."/>
            <person name="Holzer A.S."/>
            <person name="Bass D."/>
            <person name="Burki F."/>
        </authorList>
    </citation>
    <scope>NUCLEOTIDE SEQUENCE [LARGE SCALE GENOMIC DNA]</scope>
    <source>
        <strain evidence="7">20-A016</strain>
    </source>
</reference>
<evidence type="ECO:0000256" key="5">
    <source>
        <dbReference type="ARBA" id="ARBA00023242"/>
    </source>
</evidence>
<evidence type="ECO:0000313" key="7">
    <source>
        <dbReference type="EMBL" id="MES1922121.1"/>
    </source>
</evidence>
<evidence type="ECO:0000313" key="8">
    <source>
        <dbReference type="Proteomes" id="UP001439008"/>
    </source>
</evidence>
<accession>A0ABV2ARN8</accession>
<dbReference type="Gene3D" id="1.25.40.770">
    <property type="entry name" value="TAF6, C-terminal HEAT repeat domain"/>
    <property type="match status" value="1"/>
</dbReference>
<evidence type="ECO:0000256" key="2">
    <source>
        <dbReference type="ARBA" id="ARBA00007688"/>
    </source>
</evidence>
<feature type="non-terminal residue" evidence="7">
    <location>
        <position position="244"/>
    </location>
</feature>
<sequence>MSNLLFNEYHFITKKLLDAKTKIDQNNKELLSERIHNQFSELLKTSNDLAQIENRENIEIFDIKMALKSLNRNNLFLQENSFLTENISKDSLKNGEILMTSKEFEGHLSVEKPRSRCLNIHWLSIDGIEPQTVYNASNPKKLLNSKFRLNDEQKEIVLIKKKNSILTKEMERYFKEIIKNLNSDDKKIRKIAFRALSSDKGLEPLTPFFIQHVSKKISKNNDDIDSLKESLRLLSTIIFSDRAN</sequence>
<dbReference type="EMBL" id="JBDODL010002248">
    <property type="protein sequence ID" value="MES1922121.1"/>
    <property type="molecule type" value="Genomic_DNA"/>
</dbReference>
<dbReference type="Proteomes" id="UP001439008">
    <property type="component" value="Unassembled WGS sequence"/>
</dbReference>
<organism evidence="7 8">
    <name type="scientific">Bonamia ostreae</name>
    <dbReference type="NCBI Taxonomy" id="126728"/>
    <lineage>
        <taxon>Eukaryota</taxon>
        <taxon>Sar</taxon>
        <taxon>Rhizaria</taxon>
        <taxon>Endomyxa</taxon>
        <taxon>Ascetosporea</taxon>
        <taxon>Haplosporida</taxon>
        <taxon>Bonamia</taxon>
    </lineage>
</organism>
<keyword evidence="3" id="KW-0805">Transcription regulation</keyword>